<protein>
    <recommendedName>
        <fullName evidence="1">Replication initiation protein-like C-terminal domain-containing protein</fullName>
    </recommendedName>
</protein>
<proteinExistence type="predicted"/>
<feature type="domain" description="Replication initiation protein-like C-terminal" evidence="1">
    <location>
        <begin position="142"/>
        <end position="259"/>
    </location>
</feature>
<name>A0A0H5Q2V0_9ZZZZ</name>
<dbReference type="Pfam" id="PF02486">
    <property type="entry name" value="Rep_trans"/>
    <property type="match status" value="1"/>
</dbReference>
<accession>A0A0H5Q2V0</accession>
<dbReference type="AlphaFoldDB" id="A0A0H5Q2V0"/>
<dbReference type="InterPro" id="IPR003491">
    <property type="entry name" value="REP-like_C"/>
</dbReference>
<evidence type="ECO:0000259" key="1">
    <source>
        <dbReference type="Pfam" id="PF02486"/>
    </source>
</evidence>
<organism evidence="2">
    <name type="scientific">uncultured prokaryote</name>
    <dbReference type="NCBI Taxonomy" id="198431"/>
    <lineage>
        <taxon>unclassified sequences</taxon>
        <taxon>environmental samples</taxon>
    </lineage>
</organism>
<evidence type="ECO:0000313" key="2">
    <source>
        <dbReference type="EMBL" id="CRY96346.1"/>
    </source>
</evidence>
<geneLocation type="plasmid" evidence="2">
    <name>pRGFK1065</name>
</geneLocation>
<reference evidence="2" key="2">
    <citation type="submission" date="2015-07" db="EMBL/GenBank/DDBJ databases">
        <title>Plasmids, circular viruses and viroids from rat gut.</title>
        <authorList>
            <person name="Jorgensen T.J."/>
            <person name="Hansen M.A."/>
            <person name="Xu Z."/>
            <person name="Tabak M.A."/>
            <person name="Sorensen S.J."/>
            <person name="Hansen L.H."/>
        </authorList>
    </citation>
    <scope>NUCLEOTIDE SEQUENCE</scope>
    <source>
        <plasmid evidence="2">pRGFK1065</plasmid>
    </source>
</reference>
<keyword evidence="2" id="KW-0614">Plasmid</keyword>
<dbReference type="EMBL" id="LN853646">
    <property type="protein sequence ID" value="CRY96346.1"/>
    <property type="molecule type" value="Genomic_DNA"/>
</dbReference>
<reference evidence="2" key="1">
    <citation type="submission" date="2015-06" db="EMBL/GenBank/DDBJ databases">
        <authorList>
            <person name="Joergensen T."/>
        </authorList>
    </citation>
    <scope>NUCLEOTIDE SEQUENCE</scope>
    <source>
        <plasmid evidence="2">pRGFK1065</plasmid>
    </source>
</reference>
<sequence length="283" mass="31496">MSKVIAATVGVDWITATLPKEAHYHQKWLSAAYGLLEQVSNEGNTLQPRSMQGYDGVGCGACFAGSRDDSSMAVFSSHHAHTAYRDLWRPDLHVSRLDMQVTVKYNKMPLTIARRGYKDAIQANNTLPESRRRNIRIIIGTSGGDTLYIGSPTSEQLGCLYNKDVESGESAYQSSWRYEVRLKNDRATTAYHALVEQPERANNFISAYVSNWYANRGVSIPWDTDADITLPATPKTLPSDDESRLAWLRQQVAPAIRDLQTRVGRDTILEALGLAELAKVMSS</sequence>